<feature type="non-terminal residue" evidence="2">
    <location>
        <position position="1"/>
    </location>
</feature>
<reference evidence="2 3" key="1">
    <citation type="submission" date="2018-08" db="EMBL/GenBank/DDBJ databases">
        <title>Actinomadura jelena sp. nov., a novel Actinomycete isolated from soil in Chad.</title>
        <authorList>
            <person name="Shi L."/>
        </authorList>
    </citation>
    <scope>NUCLEOTIDE SEQUENCE [LARGE SCALE GENOMIC DNA]</scope>
    <source>
        <strain evidence="2 3">NEAU-G17</strain>
    </source>
</reference>
<evidence type="ECO:0000256" key="1">
    <source>
        <dbReference type="SAM" id="MobiDB-lite"/>
    </source>
</evidence>
<dbReference type="AlphaFoldDB" id="A0A372JTX2"/>
<feature type="region of interest" description="Disordered" evidence="1">
    <location>
        <begin position="148"/>
        <end position="167"/>
    </location>
</feature>
<protein>
    <submittedName>
        <fullName evidence="2">Uncharacterized protein</fullName>
    </submittedName>
</protein>
<evidence type="ECO:0000313" key="3">
    <source>
        <dbReference type="Proteomes" id="UP000261811"/>
    </source>
</evidence>
<comment type="caution">
    <text evidence="2">The sequence shown here is derived from an EMBL/GenBank/DDBJ whole genome shotgun (WGS) entry which is preliminary data.</text>
</comment>
<keyword evidence="3" id="KW-1185">Reference proteome</keyword>
<dbReference type="Proteomes" id="UP000261811">
    <property type="component" value="Unassembled WGS sequence"/>
</dbReference>
<gene>
    <name evidence="2" type="ORF">DZF91_01375</name>
</gene>
<sequence length="167" mass="17508">ADLDAAGPAAADLPTVMAAAGTSPHLADWRAAENAGLVALADQRVVFTHPLVAATVYRQAPAEERRRAHRGLAAVITDPARRAGHLAAAAVGYDEDIARQLEETAAGASDMVAAARALDSAPSATTRTSPGNWRRPPRAPRTWWRRRGRWTRPPTCPLPGPTASGAG</sequence>
<name>A0A372JTX2_9ACTN</name>
<accession>A0A372JTX2</accession>
<evidence type="ECO:0000313" key="2">
    <source>
        <dbReference type="EMBL" id="RFU43399.1"/>
    </source>
</evidence>
<organism evidence="2 3">
    <name type="scientific">Actinomadura logoneensis</name>
    <dbReference type="NCBI Taxonomy" id="2293572"/>
    <lineage>
        <taxon>Bacteria</taxon>
        <taxon>Bacillati</taxon>
        <taxon>Actinomycetota</taxon>
        <taxon>Actinomycetes</taxon>
        <taxon>Streptosporangiales</taxon>
        <taxon>Thermomonosporaceae</taxon>
        <taxon>Actinomadura</taxon>
    </lineage>
</organism>
<proteinExistence type="predicted"/>
<dbReference type="EMBL" id="QURH01000025">
    <property type="protein sequence ID" value="RFU43399.1"/>
    <property type="molecule type" value="Genomic_DNA"/>
</dbReference>
<feature type="region of interest" description="Disordered" evidence="1">
    <location>
        <begin position="118"/>
        <end position="142"/>
    </location>
</feature>